<accession>A0ABW0UFT3</accession>
<dbReference type="EMBL" id="JBHSOJ010000017">
    <property type="protein sequence ID" value="MFC5631472.1"/>
    <property type="molecule type" value="Genomic_DNA"/>
</dbReference>
<dbReference type="Proteomes" id="UP001596110">
    <property type="component" value="Unassembled WGS sequence"/>
</dbReference>
<gene>
    <name evidence="2" type="ORF">ACFPQ3_07775</name>
</gene>
<evidence type="ECO:0000256" key="1">
    <source>
        <dbReference type="SAM" id="Phobius"/>
    </source>
</evidence>
<keyword evidence="1" id="KW-0812">Transmembrane</keyword>
<proteinExistence type="predicted"/>
<keyword evidence="1" id="KW-1133">Transmembrane helix</keyword>
<name>A0ABW0UFT3_9STRE</name>
<evidence type="ECO:0000313" key="2">
    <source>
        <dbReference type="EMBL" id="MFC5631472.1"/>
    </source>
</evidence>
<evidence type="ECO:0000313" key="3">
    <source>
        <dbReference type="Proteomes" id="UP001596110"/>
    </source>
</evidence>
<sequence length="55" mass="6391">MKKFLVNLLLTMAVFIVVFWIAALVFNELGFWHIFVAAFIASGILTTIRKYIDRK</sequence>
<keyword evidence="1" id="KW-0472">Membrane</keyword>
<reference evidence="3" key="1">
    <citation type="journal article" date="2019" name="Int. J. Syst. Evol. Microbiol.">
        <title>The Global Catalogue of Microorganisms (GCM) 10K type strain sequencing project: providing services to taxonomists for standard genome sequencing and annotation.</title>
        <authorList>
            <consortium name="The Broad Institute Genomics Platform"/>
            <consortium name="The Broad Institute Genome Sequencing Center for Infectious Disease"/>
            <person name="Wu L."/>
            <person name="Ma J."/>
        </authorList>
    </citation>
    <scope>NUCLEOTIDE SEQUENCE [LARGE SCALE GENOMIC DNA]</scope>
    <source>
        <strain evidence="3">DT43</strain>
    </source>
</reference>
<dbReference type="RefSeq" id="WP_156806207.1">
    <property type="nucleotide sequence ID" value="NZ_JBHSOJ010000017.1"/>
</dbReference>
<keyword evidence="3" id="KW-1185">Reference proteome</keyword>
<feature type="transmembrane region" description="Helical" evidence="1">
    <location>
        <begin position="32"/>
        <end position="52"/>
    </location>
</feature>
<comment type="caution">
    <text evidence="2">The sequence shown here is derived from an EMBL/GenBank/DDBJ whole genome shotgun (WGS) entry which is preliminary data.</text>
</comment>
<feature type="transmembrane region" description="Helical" evidence="1">
    <location>
        <begin position="7"/>
        <end position="26"/>
    </location>
</feature>
<protein>
    <submittedName>
        <fullName evidence="2">Uncharacterized protein</fullName>
    </submittedName>
</protein>
<organism evidence="2 3">
    <name type="scientific">Streptococcus caledonicus</name>
    <dbReference type="NCBI Taxonomy" id="2614158"/>
    <lineage>
        <taxon>Bacteria</taxon>
        <taxon>Bacillati</taxon>
        <taxon>Bacillota</taxon>
        <taxon>Bacilli</taxon>
        <taxon>Lactobacillales</taxon>
        <taxon>Streptococcaceae</taxon>
        <taxon>Streptococcus</taxon>
    </lineage>
</organism>